<dbReference type="EMBL" id="BARU01022398">
    <property type="protein sequence ID" value="GAH56337.1"/>
    <property type="molecule type" value="Genomic_DNA"/>
</dbReference>
<organism evidence="1">
    <name type="scientific">marine sediment metagenome</name>
    <dbReference type="NCBI Taxonomy" id="412755"/>
    <lineage>
        <taxon>unclassified sequences</taxon>
        <taxon>metagenomes</taxon>
        <taxon>ecological metagenomes</taxon>
    </lineage>
</organism>
<protein>
    <submittedName>
        <fullName evidence="1">Uncharacterized protein</fullName>
    </submittedName>
</protein>
<evidence type="ECO:0000313" key="1">
    <source>
        <dbReference type="EMBL" id="GAH56337.1"/>
    </source>
</evidence>
<dbReference type="AlphaFoldDB" id="X1GGK1"/>
<name>X1GGK1_9ZZZZ</name>
<gene>
    <name evidence="1" type="ORF">S03H2_36489</name>
</gene>
<sequence length="54" mass="6410">MELKCIGCNKNADYFYDGDSLCKECLIDRAEKAAERNIWTNNKKKFDKWKENFA</sequence>
<accession>X1GGK1</accession>
<comment type="caution">
    <text evidence="1">The sequence shown here is derived from an EMBL/GenBank/DDBJ whole genome shotgun (WGS) entry which is preliminary data.</text>
</comment>
<proteinExistence type="predicted"/>
<reference evidence="1" key="1">
    <citation type="journal article" date="2014" name="Front. Microbiol.">
        <title>High frequency of phylogenetically diverse reductive dehalogenase-homologous genes in deep subseafloor sedimentary metagenomes.</title>
        <authorList>
            <person name="Kawai M."/>
            <person name="Futagami T."/>
            <person name="Toyoda A."/>
            <person name="Takaki Y."/>
            <person name="Nishi S."/>
            <person name="Hori S."/>
            <person name="Arai W."/>
            <person name="Tsubouchi T."/>
            <person name="Morono Y."/>
            <person name="Uchiyama I."/>
            <person name="Ito T."/>
            <person name="Fujiyama A."/>
            <person name="Inagaki F."/>
            <person name="Takami H."/>
        </authorList>
    </citation>
    <scope>NUCLEOTIDE SEQUENCE</scope>
    <source>
        <strain evidence="1">Expedition CK06-06</strain>
    </source>
</reference>